<evidence type="ECO:0000313" key="2">
    <source>
        <dbReference type="EMBL" id="KDN64806.1"/>
    </source>
</evidence>
<feature type="compositionally biased region" description="Low complexity" evidence="1">
    <location>
        <begin position="728"/>
        <end position="747"/>
    </location>
</feature>
<proteinExistence type="predicted"/>
<feature type="region of interest" description="Disordered" evidence="1">
    <location>
        <begin position="882"/>
        <end position="921"/>
    </location>
</feature>
<feature type="compositionally biased region" description="Low complexity" evidence="1">
    <location>
        <begin position="37"/>
        <end position="52"/>
    </location>
</feature>
<gene>
    <name evidence="2" type="ORF">CSUB01_03554</name>
</gene>
<name>A0A066XGD3_COLSU</name>
<feature type="compositionally biased region" description="Acidic residues" evidence="1">
    <location>
        <begin position="67"/>
        <end position="102"/>
    </location>
</feature>
<dbReference type="eggNOG" id="ENOG502SFIP">
    <property type="taxonomic scope" value="Eukaryota"/>
</dbReference>
<feature type="region of interest" description="Disordered" evidence="1">
    <location>
        <begin position="1"/>
        <end position="112"/>
    </location>
</feature>
<feature type="compositionally biased region" description="Basic and acidic residues" evidence="1">
    <location>
        <begin position="664"/>
        <end position="684"/>
    </location>
</feature>
<comment type="caution">
    <text evidence="2">The sequence shown here is derived from an EMBL/GenBank/DDBJ whole genome shotgun (WGS) entry which is preliminary data.</text>
</comment>
<feature type="compositionally biased region" description="Polar residues" evidence="1">
    <location>
        <begin position="545"/>
        <end position="559"/>
    </location>
</feature>
<evidence type="ECO:0000313" key="3">
    <source>
        <dbReference type="Proteomes" id="UP000027238"/>
    </source>
</evidence>
<organism evidence="2 3">
    <name type="scientific">Colletotrichum sublineola</name>
    <name type="common">Sorghum anthracnose fungus</name>
    <dbReference type="NCBI Taxonomy" id="1173701"/>
    <lineage>
        <taxon>Eukaryota</taxon>
        <taxon>Fungi</taxon>
        <taxon>Dikarya</taxon>
        <taxon>Ascomycota</taxon>
        <taxon>Pezizomycotina</taxon>
        <taxon>Sordariomycetes</taxon>
        <taxon>Hypocreomycetidae</taxon>
        <taxon>Glomerellales</taxon>
        <taxon>Glomerellaceae</taxon>
        <taxon>Colletotrichum</taxon>
        <taxon>Colletotrichum graminicola species complex</taxon>
    </lineage>
</organism>
<dbReference type="Proteomes" id="UP000027238">
    <property type="component" value="Unassembled WGS sequence"/>
</dbReference>
<protein>
    <recommendedName>
        <fullName evidence="4">Myb-like domain-containing protein</fullName>
    </recommendedName>
</protein>
<accession>A0A066XGD3</accession>
<dbReference type="HOGENOM" id="CLU_339795_0_0_1"/>
<dbReference type="AlphaFoldDB" id="A0A066XGD3"/>
<keyword evidence="3" id="KW-1185">Reference proteome</keyword>
<feature type="region of interest" description="Disordered" evidence="1">
    <location>
        <begin position="500"/>
        <end position="519"/>
    </location>
</feature>
<sequence>MVQTRAGRGAPEQNVVDVAPSARLTRRRVGDEEPAVGRASAAAAGAGTTSRLTRGKRKAKVVPSSVTEEEVEEEEGEDDDDEEEEEDGTEDREEDEREADEGIEVRNEPPARFNARHVFKGSMSPPPSESGGLSSVALLNRRDVSVAGTQIYMTPRFANTGYTRYSSPFAYPSPYPHNTNAHAVLGVAQPPDPMAQGHDGDLERLPGIEDDGVDDPSEMGDMTHLSQEEVDESQYREEAELKENALDSLWHNSEGLAKLLRDPKPRKQSWRRLLDVFRRNWFSTRVFFAAENELFIDVLRTVRHISEENQTKARAVIVGANAAALLNALSEAVLDRQEDHFSELLELLDGGFPIPFCPSDDWDQNIAEKDVELALDIRTQRLIIRLKSQQDERQHPADVLADLFCTVQASVDIEEALHSGPYKGIEGRQADRFGERAKTILELVNGKTLTEAIWALEERFPLKSPLDGSHKHPEVADLVTKIFAWCGRIIDDVEQGLRGLPLPPRESSPTDSLTSSAAQDIVRKDVHEDILSRSNVHLLATLSRQRQLSQVTRSSPASTNHRRGTTREPTVNGGGDDDDHEDDSRREASLAPTDIEGILADLPSTAISRNGVPLSPAEAAPRSNGDIPAPTPVNAPLVRSSFTPVNGAKRTHSQVDDADDSFEHDDREPDPQRRARLDRDRRDMPPPSSRPQKRIRLPSTAPLSSSPPGHADHALPPNGSAPVPPPASSAASSRNSLPSSTNSSVGSFRELSEMNRRAASRGPQQRVPWSERDTRRLIRLIEYHNCLWARIAKRQLPEHRLGDPGPEVLEDCIFDHPRDQQAIRDKARNLKVDILKYVPLLSPDSSRGRTDAFRRADLNLYPGFDGIALGKKERQVLISRGKNPDRTEADVDVNGAPTHTEYVPLGGDYEADEGQRKAFEP</sequence>
<dbReference type="OMA" id="LWARIAK"/>
<evidence type="ECO:0000256" key="1">
    <source>
        <dbReference type="SAM" id="MobiDB-lite"/>
    </source>
</evidence>
<feature type="compositionally biased region" description="Polar residues" evidence="1">
    <location>
        <begin position="507"/>
        <end position="518"/>
    </location>
</feature>
<feature type="region of interest" description="Disordered" evidence="1">
    <location>
        <begin position="545"/>
        <end position="749"/>
    </location>
</feature>
<evidence type="ECO:0008006" key="4">
    <source>
        <dbReference type="Google" id="ProtNLM"/>
    </source>
</evidence>
<dbReference type="EMBL" id="JMSE01001094">
    <property type="protein sequence ID" value="KDN64806.1"/>
    <property type="molecule type" value="Genomic_DNA"/>
</dbReference>
<reference evidence="3" key="1">
    <citation type="journal article" date="2014" name="Genome Announc.">
        <title>Draft genome sequence of Colletotrichum sublineola, a destructive pathogen of cultivated sorghum.</title>
        <authorList>
            <person name="Baroncelli R."/>
            <person name="Sanz-Martin J.M."/>
            <person name="Rech G.E."/>
            <person name="Sukno S.A."/>
            <person name="Thon M.R."/>
        </authorList>
    </citation>
    <scope>NUCLEOTIDE SEQUENCE [LARGE SCALE GENOMIC DNA]</scope>
    <source>
        <strain evidence="3">TX430BB</strain>
    </source>
</reference>
<dbReference type="STRING" id="1173701.A0A066XGD3"/>
<dbReference type="OrthoDB" id="5398572at2759"/>
<feature type="compositionally biased region" description="Low complexity" evidence="1">
    <location>
        <begin position="697"/>
        <end position="721"/>
    </location>
</feature>